<gene>
    <name evidence="2" type="ORF">CEXT_642271</name>
</gene>
<evidence type="ECO:0000313" key="2">
    <source>
        <dbReference type="EMBL" id="GIY80510.1"/>
    </source>
</evidence>
<organism evidence="2 3">
    <name type="scientific">Caerostris extrusa</name>
    <name type="common">Bark spider</name>
    <name type="synonym">Caerostris bankana</name>
    <dbReference type="NCBI Taxonomy" id="172846"/>
    <lineage>
        <taxon>Eukaryota</taxon>
        <taxon>Metazoa</taxon>
        <taxon>Ecdysozoa</taxon>
        <taxon>Arthropoda</taxon>
        <taxon>Chelicerata</taxon>
        <taxon>Arachnida</taxon>
        <taxon>Araneae</taxon>
        <taxon>Araneomorphae</taxon>
        <taxon>Entelegynae</taxon>
        <taxon>Araneoidea</taxon>
        <taxon>Araneidae</taxon>
        <taxon>Caerostris</taxon>
    </lineage>
</organism>
<evidence type="ECO:0000313" key="3">
    <source>
        <dbReference type="Proteomes" id="UP001054945"/>
    </source>
</evidence>
<keyword evidence="3" id="KW-1185">Reference proteome</keyword>
<evidence type="ECO:0000256" key="1">
    <source>
        <dbReference type="SAM" id="MobiDB-lite"/>
    </source>
</evidence>
<dbReference type="Proteomes" id="UP001054945">
    <property type="component" value="Unassembled WGS sequence"/>
</dbReference>
<protein>
    <submittedName>
        <fullName evidence="2">Uncharacterized protein</fullName>
    </submittedName>
</protein>
<sequence length="95" mass="10921">MRNPPFLHGAVATLIETAYLRTPFSHCLRYFLKILKRKYKQVTNYQKKKKNTTPPPLGARGSRHPRLVGGVQTGLCSFAYHSRHLMMTLPRLPCL</sequence>
<dbReference type="EMBL" id="BPLR01016015">
    <property type="protein sequence ID" value="GIY80510.1"/>
    <property type="molecule type" value="Genomic_DNA"/>
</dbReference>
<feature type="region of interest" description="Disordered" evidence="1">
    <location>
        <begin position="45"/>
        <end position="66"/>
    </location>
</feature>
<name>A0AAV4WEK1_CAEEX</name>
<dbReference type="AlphaFoldDB" id="A0AAV4WEK1"/>
<comment type="caution">
    <text evidence="2">The sequence shown here is derived from an EMBL/GenBank/DDBJ whole genome shotgun (WGS) entry which is preliminary data.</text>
</comment>
<proteinExistence type="predicted"/>
<reference evidence="2 3" key="1">
    <citation type="submission" date="2021-06" db="EMBL/GenBank/DDBJ databases">
        <title>Caerostris extrusa draft genome.</title>
        <authorList>
            <person name="Kono N."/>
            <person name="Arakawa K."/>
        </authorList>
    </citation>
    <scope>NUCLEOTIDE SEQUENCE [LARGE SCALE GENOMIC DNA]</scope>
</reference>
<accession>A0AAV4WEK1</accession>